<dbReference type="InterPro" id="IPR015421">
    <property type="entry name" value="PyrdxlP-dep_Trfase_major"/>
</dbReference>
<keyword evidence="4 9" id="KW-0808">Transferase</keyword>
<dbReference type="InterPro" id="IPR015422">
    <property type="entry name" value="PyrdxlP-dep_Trfase_small"/>
</dbReference>
<dbReference type="STRING" id="1192034.CAP_4257"/>
<dbReference type="eggNOG" id="COG0161">
    <property type="taxonomic scope" value="Bacteria"/>
</dbReference>
<dbReference type="InterPro" id="IPR015424">
    <property type="entry name" value="PyrdxlP-dep_Trfase"/>
</dbReference>
<evidence type="ECO:0000256" key="1">
    <source>
        <dbReference type="ARBA" id="ARBA00001933"/>
    </source>
</evidence>
<keyword evidence="6 9" id="KW-0093">Biotin biosynthesis</keyword>
<feature type="binding site" evidence="9">
    <location>
        <position position="58"/>
    </location>
    <ligand>
        <name>substrate</name>
    </ligand>
</feature>
<evidence type="ECO:0000256" key="2">
    <source>
        <dbReference type="ARBA" id="ARBA00005063"/>
    </source>
</evidence>
<dbReference type="InterPro" id="IPR005814">
    <property type="entry name" value="Aminotrans_3"/>
</dbReference>
<dbReference type="EMBL" id="ASRX01000030">
    <property type="protein sequence ID" value="EYF04781.1"/>
    <property type="molecule type" value="Genomic_DNA"/>
</dbReference>
<comment type="function">
    <text evidence="9">Catalyzes the transfer of the alpha-amino group from S-adenosyl-L-methionine (SAM) to 7-keto-8-aminopelargonic acid (KAPA) to form 7,8-diaminopelargonic acid (DAPA). It is the only aminotransferase known to utilize SAM as an amino donor.</text>
</comment>
<keyword evidence="11" id="KW-1185">Reference proteome</keyword>
<comment type="similarity">
    <text evidence="9">Belongs to the class-III pyridoxal-phosphate-dependent aminotransferase family. BioA subfamily.</text>
</comment>
<organism evidence="10 11">
    <name type="scientific">Chondromyces apiculatus DSM 436</name>
    <dbReference type="NCBI Taxonomy" id="1192034"/>
    <lineage>
        <taxon>Bacteria</taxon>
        <taxon>Pseudomonadati</taxon>
        <taxon>Myxococcota</taxon>
        <taxon>Polyangia</taxon>
        <taxon>Polyangiales</taxon>
        <taxon>Polyangiaceae</taxon>
        <taxon>Chondromyces</taxon>
    </lineage>
</organism>
<evidence type="ECO:0000256" key="9">
    <source>
        <dbReference type="HAMAP-Rule" id="MF_00834"/>
    </source>
</evidence>
<evidence type="ECO:0000256" key="4">
    <source>
        <dbReference type="ARBA" id="ARBA00022679"/>
    </source>
</evidence>
<keyword evidence="7 9" id="KW-0663">Pyridoxal phosphate</keyword>
<dbReference type="Proteomes" id="UP000019678">
    <property type="component" value="Unassembled WGS sequence"/>
</dbReference>
<feature type="binding site" evidence="9">
    <location>
        <position position="252"/>
    </location>
    <ligand>
        <name>pyridoxal 5'-phosphate</name>
        <dbReference type="ChEBI" id="CHEBI:597326"/>
    </ligand>
</feature>
<dbReference type="UniPathway" id="UPA00078">
    <property type="reaction ID" value="UER00160"/>
</dbReference>
<dbReference type="AlphaFoldDB" id="A0A017T855"/>
<dbReference type="GO" id="GO:0030170">
    <property type="term" value="F:pyridoxal phosphate binding"/>
    <property type="evidence" value="ECO:0007669"/>
    <property type="project" value="UniProtKB-UniRule"/>
</dbReference>
<dbReference type="Gene3D" id="3.90.1150.10">
    <property type="entry name" value="Aspartate Aminotransferase, domain 1"/>
    <property type="match status" value="1"/>
</dbReference>
<keyword evidence="5 9" id="KW-0949">S-adenosyl-L-methionine</keyword>
<feature type="modified residue" description="N6-(pyridoxal phosphate)lysine" evidence="9">
    <location>
        <position position="281"/>
    </location>
</feature>
<dbReference type="PANTHER" id="PTHR42684:SF3">
    <property type="entry name" value="ADENOSYLMETHIONINE-8-AMINO-7-OXONONANOATE AMINOTRANSFERASE"/>
    <property type="match status" value="1"/>
</dbReference>
<feature type="binding site" evidence="9">
    <location>
        <position position="281"/>
    </location>
    <ligand>
        <name>substrate</name>
    </ligand>
</feature>
<comment type="caution">
    <text evidence="9">Lacks conserved residue(s) required for the propagation of feature annotation.</text>
</comment>
<dbReference type="GO" id="GO:0004015">
    <property type="term" value="F:adenosylmethionine-8-amino-7-oxononanoate transaminase activity"/>
    <property type="evidence" value="ECO:0007669"/>
    <property type="project" value="UniProtKB-UniRule"/>
</dbReference>
<feature type="site" description="Participates in the substrate recognition with KAPA and in a stacking interaction with the adenine ring of SAM" evidence="9">
    <location>
        <position position="20"/>
    </location>
</feature>
<reference evidence="10 11" key="1">
    <citation type="submission" date="2013-05" db="EMBL/GenBank/DDBJ databases">
        <title>Genome assembly of Chondromyces apiculatus DSM 436.</title>
        <authorList>
            <person name="Sharma G."/>
            <person name="Khatri I."/>
            <person name="Kaur C."/>
            <person name="Mayilraj S."/>
            <person name="Subramanian S."/>
        </authorList>
    </citation>
    <scope>NUCLEOTIDE SEQUENCE [LARGE SCALE GENOMIC DNA]</scope>
    <source>
        <strain evidence="10 11">DSM 436</strain>
    </source>
</reference>
<name>A0A017T855_9BACT</name>
<comment type="catalytic activity">
    <reaction evidence="8 9">
        <text>(8S)-8-amino-7-oxononanoate + S-adenosyl-L-methionine = S-adenosyl-4-methylsulfanyl-2-oxobutanoate + (7R,8S)-7,8-diammoniononanoate</text>
        <dbReference type="Rhea" id="RHEA:16861"/>
        <dbReference type="ChEBI" id="CHEBI:16490"/>
        <dbReference type="ChEBI" id="CHEBI:59789"/>
        <dbReference type="ChEBI" id="CHEBI:149468"/>
        <dbReference type="ChEBI" id="CHEBI:149469"/>
        <dbReference type="EC" id="2.6.1.62"/>
    </reaction>
</comment>
<dbReference type="OrthoDB" id="9801834at2"/>
<evidence type="ECO:0000313" key="10">
    <source>
        <dbReference type="EMBL" id="EYF04781.1"/>
    </source>
</evidence>
<dbReference type="PROSITE" id="PS00600">
    <property type="entry name" value="AA_TRANSFER_CLASS_3"/>
    <property type="match status" value="1"/>
</dbReference>
<dbReference type="NCBIfam" id="TIGR00508">
    <property type="entry name" value="bioA"/>
    <property type="match status" value="1"/>
</dbReference>
<dbReference type="FunFam" id="3.40.640.10:FF:000004">
    <property type="entry name" value="Acetylornithine aminotransferase"/>
    <property type="match status" value="1"/>
</dbReference>
<gene>
    <name evidence="9" type="primary">bioA</name>
    <name evidence="10" type="ORF">CAP_4257</name>
</gene>
<dbReference type="PANTHER" id="PTHR42684">
    <property type="entry name" value="ADENOSYLMETHIONINE-8-AMINO-7-OXONONANOATE AMINOTRANSFERASE"/>
    <property type="match status" value="1"/>
</dbReference>
<feature type="binding site" evidence="9">
    <location>
        <begin position="314"/>
        <end position="315"/>
    </location>
    <ligand>
        <name>pyridoxal 5'-phosphate</name>
        <dbReference type="ChEBI" id="CHEBI:597326"/>
    </ligand>
</feature>
<dbReference type="Gene3D" id="3.40.640.10">
    <property type="entry name" value="Type I PLP-dependent aspartate aminotransferase-like (Major domain)"/>
    <property type="match status" value="1"/>
</dbReference>
<feature type="binding site" evidence="9">
    <location>
        <begin position="118"/>
        <end position="119"/>
    </location>
    <ligand>
        <name>pyridoxal 5'-phosphate</name>
        <dbReference type="ChEBI" id="CHEBI:597326"/>
    </ligand>
</feature>
<dbReference type="GO" id="GO:0005737">
    <property type="term" value="C:cytoplasm"/>
    <property type="evidence" value="ECO:0007669"/>
    <property type="project" value="UniProtKB-SubCell"/>
</dbReference>
<keyword evidence="3 9" id="KW-0032">Aminotransferase</keyword>
<evidence type="ECO:0000256" key="6">
    <source>
        <dbReference type="ARBA" id="ARBA00022756"/>
    </source>
</evidence>
<dbReference type="RefSeq" id="WP_044243684.1">
    <property type="nucleotide sequence ID" value="NZ_ASRX01000030.1"/>
</dbReference>
<dbReference type="InterPro" id="IPR005815">
    <property type="entry name" value="BioA"/>
</dbReference>
<dbReference type="HAMAP" id="MF_00834">
    <property type="entry name" value="BioA"/>
    <property type="match status" value="1"/>
</dbReference>
<accession>A0A017T855</accession>
<dbReference type="CDD" id="cd00610">
    <property type="entry name" value="OAT_like"/>
    <property type="match status" value="1"/>
</dbReference>
<dbReference type="GO" id="GO:0009102">
    <property type="term" value="P:biotin biosynthetic process"/>
    <property type="evidence" value="ECO:0007669"/>
    <property type="project" value="UniProtKB-UniRule"/>
</dbReference>
<protein>
    <recommendedName>
        <fullName evidence="9">Adenosylmethionine-8-amino-7-oxononanoate aminotransferase</fullName>
        <ecNumber evidence="9">2.6.1.62</ecNumber>
    </recommendedName>
    <alternativeName>
        <fullName evidence="9">7,8-diamino-pelargonic acid aminotransferase</fullName>
        <shortName evidence="9">DAPA AT</shortName>
        <shortName evidence="9">DAPA aminotransferase</shortName>
    </alternativeName>
    <alternativeName>
        <fullName evidence="9">7,8-diaminononanoate synthase</fullName>
        <shortName evidence="9">DANS</shortName>
    </alternativeName>
    <alternativeName>
        <fullName evidence="9">Diaminopelargonic acid synthase</fullName>
    </alternativeName>
</protein>
<comment type="subunit">
    <text evidence="9">Homodimer.</text>
</comment>
<feature type="binding site" evidence="9">
    <location>
        <position position="402"/>
    </location>
    <ligand>
        <name>substrate</name>
    </ligand>
</feature>
<dbReference type="PIRSF" id="PIRSF000521">
    <property type="entry name" value="Transaminase_4ab_Lys_Orn"/>
    <property type="match status" value="1"/>
</dbReference>
<dbReference type="InterPro" id="IPR049704">
    <property type="entry name" value="Aminotrans_3_PPA_site"/>
</dbReference>
<comment type="cofactor">
    <cofactor evidence="1 9">
        <name>pyridoxal 5'-phosphate</name>
        <dbReference type="ChEBI" id="CHEBI:597326"/>
    </cofactor>
</comment>
<comment type="subcellular location">
    <subcellularLocation>
        <location evidence="9">Cytoplasm</location>
    </subcellularLocation>
</comment>
<sequence>MQPDRDTLIRLDKQYVWHPYTPMRRYIDDVDPLVIARAEGARLHDVDGKSYIDANSSWWVATLGHNHPRLVEALRRQAETMCHVSLAGVTHQPAAELGEALVKAAPRGLSRVFYSDNGSTAVEVAIKLAIQYWRNVGRPEKRRFVALEGAFHGETLGATSLCGVEVFRRPFAGAVMECLFVPPPSPEEPRGLAHEKAFKALEEALAQGRSEIAAVVLEPLVQGSTGMRMYDPELLRRARALCDAHEVLLVIDEVFTGYGRTGGMWACASAGVTPDVMCVGKGFTGGMLPMAATLVKETLFEAFLAPENTFYYGHSFCGNPLGAAVALEVLRVFEEEQILAHAAPKAARIKQAFEEMGQLPGVSNARALGMIGALDLRPGASYLGDLGWRAYAEARRLGVYLRPLGDVIYVAPPLTIAEEVLDELLEVVRRSVLFALGQG</sequence>
<feature type="binding site" evidence="9">
    <location>
        <position position="313"/>
    </location>
    <ligand>
        <name>substrate</name>
    </ligand>
</feature>
<dbReference type="SUPFAM" id="SSF53383">
    <property type="entry name" value="PLP-dependent transferases"/>
    <property type="match status" value="1"/>
</dbReference>
<evidence type="ECO:0000256" key="7">
    <source>
        <dbReference type="ARBA" id="ARBA00022898"/>
    </source>
</evidence>
<evidence type="ECO:0000256" key="3">
    <source>
        <dbReference type="ARBA" id="ARBA00022576"/>
    </source>
</evidence>
<dbReference type="Pfam" id="PF00202">
    <property type="entry name" value="Aminotran_3"/>
    <property type="match status" value="1"/>
</dbReference>
<evidence type="ECO:0000313" key="11">
    <source>
        <dbReference type="Proteomes" id="UP000019678"/>
    </source>
</evidence>
<keyword evidence="9" id="KW-0963">Cytoplasm</keyword>
<proteinExistence type="inferred from homology"/>
<comment type="pathway">
    <text evidence="2 9">Cofactor biosynthesis; biotin biosynthesis; 7,8-diaminononanoate from 8-amino-7-oxononanoate (SAM route): step 1/1.</text>
</comment>
<comment type="caution">
    <text evidence="10">The sequence shown here is derived from an EMBL/GenBank/DDBJ whole genome shotgun (WGS) entry which is preliminary data.</text>
</comment>
<dbReference type="EC" id="2.6.1.62" evidence="9"/>
<evidence type="ECO:0000256" key="5">
    <source>
        <dbReference type="ARBA" id="ARBA00022691"/>
    </source>
</evidence>
<evidence type="ECO:0000256" key="8">
    <source>
        <dbReference type="ARBA" id="ARBA00048449"/>
    </source>
</evidence>